<comment type="caution">
    <text evidence="5">The sequence shown here is derived from an EMBL/GenBank/DDBJ whole genome shotgun (WGS) entry which is preliminary data.</text>
</comment>
<gene>
    <name evidence="5" type="ORF">H9660_06480</name>
</gene>
<evidence type="ECO:0000256" key="3">
    <source>
        <dbReference type="ARBA" id="ARBA00023163"/>
    </source>
</evidence>
<dbReference type="Gene3D" id="1.10.10.10">
    <property type="entry name" value="Winged helix-like DNA-binding domain superfamily/Winged helix DNA-binding domain"/>
    <property type="match status" value="1"/>
</dbReference>
<protein>
    <submittedName>
        <fullName evidence="5">MarR family transcriptional regulator</fullName>
    </submittedName>
</protein>
<dbReference type="InterPro" id="IPR000835">
    <property type="entry name" value="HTH_MarR-typ"/>
</dbReference>
<dbReference type="PANTHER" id="PTHR42756">
    <property type="entry name" value="TRANSCRIPTIONAL REGULATOR, MARR"/>
    <property type="match status" value="1"/>
</dbReference>
<dbReference type="PROSITE" id="PS50995">
    <property type="entry name" value="HTH_MARR_2"/>
    <property type="match status" value="1"/>
</dbReference>
<keyword evidence="3" id="KW-0804">Transcription</keyword>
<proteinExistence type="predicted"/>
<dbReference type="SMART" id="SM00347">
    <property type="entry name" value="HTH_MARR"/>
    <property type="match status" value="1"/>
</dbReference>
<evidence type="ECO:0000256" key="2">
    <source>
        <dbReference type="ARBA" id="ARBA00023125"/>
    </source>
</evidence>
<keyword evidence="1" id="KW-0805">Transcription regulation</keyword>
<accession>A0ABR8Q2Y9</accession>
<dbReference type="PRINTS" id="PR00598">
    <property type="entry name" value="HTHMARR"/>
</dbReference>
<sequence length="142" mass="16376">MIDSLSFYISYLRKNFTDFCSEKLSEIGVTYGQVFIIIYIGKNECCSPKDISKALNLDAGHLNRTLSKLIESDFILQTKNENDKRANILTLTSKGQEVFKRSYSLFDEWDDLVLSSFTNDERDQLMKLIKKAVLSENKNIIK</sequence>
<dbReference type="Pfam" id="PF01047">
    <property type="entry name" value="MarR"/>
    <property type="match status" value="1"/>
</dbReference>
<name>A0ABR8Q2Y9_9CLOT</name>
<keyword evidence="6" id="KW-1185">Reference proteome</keyword>
<evidence type="ECO:0000313" key="5">
    <source>
        <dbReference type="EMBL" id="MBD7914788.1"/>
    </source>
</evidence>
<evidence type="ECO:0000313" key="6">
    <source>
        <dbReference type="Proteomes" id="UP000640335"/>
    </source>
</evidence>
<reference evidence="5 6" key="1">
    <citation type="submission" date="2020-08" db="EMBL/GenBank/DDBJ databases">
        <title>A Genomic Blueprint of the Chicken Gut Microbiome.</title>
        <authorList>
            <person name="Gilroy R."/>
            <person name="Ravi A."/>
            <person name="Getino M."/>
            <person name="Pursley I."/>
            <person name="Horton D.L."/>
            <person name="Alikhan N.-F."/>
            <person name="Baker D."/>
            <person name="Gharbi K."/>
            <person name="Hall N."/>
            <person name="Watson M."/>
            <person name="Adriaenssens E.M."/>
            <person name="Foster-Nyarko E."/>
            <person name="Jarju S."/>
            <person name="Secka A."/>
            <person name="Antonio M."/>
            <person name="Oren A."/>
            <person name="Chaudhuri R."/>
            <person name="La Ragione R.M."/>
            <person name="Hildebrand F."/>
            <person name="Pallen M.J."/>
        </authorList>
    </citation>
    <scope>NUCLEOTIDE SEQUENCE [LARGE SCALE GENOMIC DNA]</scope>
    <source>
        <strain evidence="5 6">Sa3CUN1</strain>
    </source>
</reference>
<dbReference type="SUPFAM" id="SSF46785">
    <property type="entry name" value="Winged helix' DNA-binding domain"/>
    <property type="match status" value="1"/>
</dbReference>
<organism evidence="5 6">
    <name type="scientific">Clostridium gallinarum</name>
    <dbReference type="NCBI Taxonomy" id="2762246"/>
    <lineage>
        <taxon>Bacteria</taxon>
        <taxon>Bacillati</taxon>
        <taxon>Bacillota</taxon>
        <taxon>Clostridia</taxon>
        <taxon>Eubacteriales</taxon>
        <taxon>Clostridiaceae</taxon>
        <taxon>Clostridium</taxon>
    </lineage>
</organism>
<dbReference type="PANTHER" id="PTHR42756:SF1">
    <property type="entry name" value="TRANSCRIPTIONAL REPRESSOR OF EMRAB OPERON"/>
    <property type="match status" value="1"/>
</dbReference>
<evidence type="ECO:0000259" key="4">
    <source>
        <dbReference type="PROSITE" id="PS50995"/>
    </source>
</evidence>
<dbReference type="EMBL" id="JACSQZ010000016">
    <property type="protein sequence ID" value="MBD7914788.1"/>
    <property type="molecule type" value="Genomic_DNA"/>
</dbReference>
<feature type="domain" description="HTH marR-type" evidence="4">
    <location>
        <begin position="1"/>
        <end position="134"/>
    </location>
</feature>
<dbReference type="Proteomes" id="UP000640335">
    <property type="component" value="Unassembled WGS sequence"/>
</dbReference>
<dbReference type="InterPro" id="IPR036388">
    <property type="entry name" value="WH-like_DNA-bd_sf"/>
</dbReference>
<keyword evidence="2" id="KW-0238">DNA-binding</keyword>
<dbReference type="InterPro" id="IPR036390">
    <property type="entry name" value="WH_DNA-bd_sf"/>
</dbReference>
<evidence type="ECO:0000256" key="1">
    <source>
        <dbReference type="ARBA" id="ARBA00023015"/>
    </source>
</evidence>
<dbReference type="InterPro" id="IPR054630">
    <property type="entry name" value="BilQ"/>
</dbReference>
<dbReference type="NCBIfam" id="NF045593">
    <property type="entry name" value="bilirub_TF_BilQ"/>
    <property type="match status" value="1"/>
</dbReference>